<gene>
    <name evidence="2" type="ORF">SARC_11850</name>
</gene>
<dbReference type="EMBL" id="KQ243512">
    <property type="protein sequence ID" value="KNC75627.1"/>
    <property type="molecule type" value="Genomic_DNA"/>
</dbReference>
<dbReference type="InterPro" id="IPR011989">
    <property type="entry name" value="ARM-like"/>
</dbReference>
<evidence type="ECO:0000313" key="2">
    <source>
        <dbReference type="EMBL" id="KNC75627.1"/>
    </source>
</evidence>
<protein>
    <recommendedName>
        <fullName evidence="1">PUL domain-containing protein</fullName>
    </recommendedName>
</protein>
<accession>A0A0L0FFS8</accession>
<dbReference type="AlphaFoldDB" id="A0A0L0FFS8"/>
<keyword evidence="3" id="KW-1185">Reference proteome</keyword>
<organism evidence="2 3">
    <name type="scientific">Sphaeroforma arctica JP610</name>
    <dbReference type="NCBI Taxonomy" id="667725"/>
    <lineage>
        <taxon>Eukaryota</taxon>
        <taxon>Ichthyosporea</taxon>
        <taxon>Ichthyophonida</taxon>
        <taxon>Sphaeroforma</taxon>
    </lineage>
</organism>
<dbReference type="Proteomes" id="UP000054560">
    <property type="component" value="Unassembled WGS sequence"/>
</dbReference>
<proteinExistence type="predicted"/>
<dbReference type="Gene3D" id="1.25.10.10">
    <property type="entry name" value="Leucine-rich Repeat Variant"/>
    <property type="match status" value="1"/>
</dbReference>
<evidence type="ECO:0000313" key="3">
    <source>
        <dbReference type="Proteomes" id="UP000054560"/>
    </source>
</evidence>
<feature type="domain" description="PUL" evidence="1">
    <location>
        <begin position="9"/>
        <end position="81"/>
    </location>
</feature>
<evidence type="ECO:0000259" key="1">
    <source>
        <dbReference type="Pfam" id="PF08324"/>
    </source>
</evidence>
<dbReference type="Pfam" id="PF08324">
    <property type="entry name" value="PUL"/>
    <property type="match status" value="1"/>
</dbReference>
<dbReference type="OrthoDB" id="10265988at2759"/>
<dbReference type="RefSeq" id="XP_014149529.1">
    <property type="nucleotide sequence ID" value="XM_014294054.1"/>
</dbReference>
<reference evidence="2 3" key="1">
    <citation type="submission" date="2011-02" db="EMBL/GenBank/DDBJ databases">
        <title>The Genome Sequence of Sphaeroforma arctica JP610.</title>
        <authorList>
            <consortium name="The Broad Institute Genome Sequencing Platform"/>
            <person name="Russ C."/>
            <person name="Cuomo C."/>
            <person name="Young S.K."/>
            <person name="Zeng Q."/>
            <person name="Gargeya S."/>
            <person name="Alvarado L."/>
            <person name="Berlin A."/>
            <person name="Chapman S.B."/>
            <person name="Chen Z."/>
            <person name="Freedman E."/>
            <person name="Gellesch M."/>
            <person name="Goldberg J."/>
            <person name="Griggs A."/>
            <person name="Gujja S."/>
            <person name="Heilman E."/>
            <person name="Heiman D."/>
            <person name="Howarth C."/>
            <person name="Mehta T."/>
            <person name="Neiman D."/>
            <person name="Pearson M."/>
            <person name="Roberts A."/>
            <person name="Saif S."/>
            <person name="Shea T."/>
            <person name="Shenoy N."/>
            <person name="Sisk P."/>
            <person name="Stolte C."/>
            <person name="Sykes S."/>
            <person name="White J."/>
            <person name="Yandava C."/>
            <person name="Burger G."/>
            <person name="Gray M.W."/>
            <person name="Holland P.W.H."/>
            <person name="King N."/>
            <person name="Lang F.B.F."/>
            <person name="Roger A.J."/>
            <person name="Ruiz-Trillo I."/>
            <person name="Haas B."/>
            <person name="Nusbaum C."/>
            <person name="Birren B."/>
        </authorList>
    </citation>
    <scope>NUCLEOTIDE SEQUENCE [LARGE SCALE GENOMIC DNA]</scope>
    <source>
        <strain evidence="2 3">JP610</strain>
    </source>
</reference>
<name>A0A0L0FFS8_9EUKA</name>
<sequence>MTRKDIEPTTELVIQCLTLLGDIVLTEKDPEVLFRALVALGTYTSLSTSIRSIVSQLEFGKAVELISRSGGAEFSNVRKCADAVLKML</sequence>
<dbReference type="InterPro" id="IPR013535">
    <property type="entry name" value="PUL_dom"/>
</dbReference>
<dbReference type="GeneID" id="25912354"/>